<dbReference type="RefSeq" id="WP_074797975.1">
    <property type="nucleotide sequence ID" value="NZ_FOVJ01000007.1"/>
</dbReference>
<dbReference type="EMBL" id="FOVJ01000007">
    <property type="protein sequence ID" value="SFO07324.1"/>
    <property type="molecule type" value="Genomic_DNA"/>
</dbReference>
<evidence type="ECO:0000256" key="1">
    <source>
        <dbReference type="SAM" id="MobiDB-lite"/>
    </source>
</evidence>
<reference evidence="3" key="1">
    <citation type="submission" date="2016-10" db="EMBL/GenBank/DDBJ databases">
        <authorList>
            <person name="Varghese N."/>
        </authorList>
    </citation>
    <scope>NUCLEOTIDE SEQUENCE [LARGE SCALE GENOMIC DNA]</scope>
    <source>
        <strain evidence="3">Nsp8</strain>
    </source>
</reference>
<name>A0A1I5E761_9PROT</name>
<dbReference type="Proteomes" id="UP000183107">
    <property type="component" value="Unassembled WGS sequence"/>
</dbReference>
<gene>
    <name evidence="2" type="ORF">SAMN05216386_2530</name>
</gene>
<proteinExistence type="predicted"/>
<evidence type="ECO:0000313" key="2">
    <source>
        <dbReference type="EMBL" id="SFO07324.1"/>
    </source>
</evidence>
<protein>
    <submittedName>
        <fullName evidence="2">Uncharacterized protein</fullName>
    </submittedName>
</protein>
<feature type="region of interest" description="Disordered" evidence="1">
    <location>
        <begin position="26"/>
        <end position="127"/>
    </location>
</feature>
<evidence type="ECO:0000313" key="3">
    <source>
        <dbReference type="Proteomes" id="UP000183107"/>
    </source>
</evidence>
<feature type="compositionally biased region" description="Basic and acidic residues" evidence="1">
    <location>
        <begin position="75"/>
        <end position="127"/>
    </location>
</feature>
<dbReference type="AlphaFoldDB" id="A0A1I5E761"/>
<accession>A0A1I5E761</accession>
<dbReference type="OrthoDB" id="8566486at2"/>
<feature type="compositionally biased region" description="Polar residues" evidence="1">
    <location>
        <begin position="58"/>
        <end position="74"/>
    </location>
</feature>
<keyword evidence="3" id="KW-1185">Reference proteome</keyword>
<sequence length="127" mass="13203">MHKGLSVLLVGIVLVYGNTAVAREGGGGGHHGGHHGMADAGQHEKSGGMASGRMGQQGIENSNAQWSIGATTGQERSDSRNQDHHGHETRGKDRSLEEGKHKGHEFAAKGKSDKSNKGSKGKSGDSK</sequence>
<organism evidence="2 3">
    <name type="scientific">Nitrosospira briensis</name>
    <dbReference type="NCBI Taxonomy" id="35799"/>
    <lineage>
        <taxon>Bacteria</taxon>
        <taxon>Pseudomonadati</taxon>
        <taxon>Pseudomonadota</taxon>
        <taxon>Betaproteobacteria</taxon>
        <taxon>Nitrosomonadales</taxon>
        <taxon>Nitrosomonadaceae</taxon>
        <taxon>Nitrosospira</taxon>
    </lineage>
</organism>